<organism evidence="2">
    <name type="scientific">hydrocarbon metagenome</name>
    <dbReference type="NCBI Taxonomy" id="938273"/>
    <lineage>
        <taxon>unclassified sequences</taxon>
        <taxon>metagenomes</taxon>
        <taxon>ecological metagenomes</taxon>
    </lineage>
</organism>
<reference evidence="2" key="1">
    <citation type="journal article" date="2015" name="Proc. Natl. Acad. Sci. U.S.A.">
        <title>Networks of energetic and metabolic interactions define dynamics in microbial communities.</title>
        <authorList>
            <person name="Embree M."/>
            <person name="Liu J.K."/>
            <person name="Al-Bassam M.M."/>
            <person name="Zengler K."/>
        </authorList>
    </citation>
    <scope>NUCLEOTIDE SEQUENCE</scope>
</reference>
<keyword evidence="2" id="KW-0808">Transferase</keyword>
<dbReference type="GO" id="GO:0016747">
    <property type="term" value="F:acyltransferase activity, transferring groups other than amino-acyl groups"/>
    <property type="evidence" value="ECO:0007669"/>
    <property type="project" value="InterPro"/>
</dbReference>
<feature type="domain" description="N-acetyltransferase" evidence="1">
    <location>
        <begin position="1"/>
        <end position="147"/>
    </location>
</feature>
<dbReference type="AlphaFoldDB" id="A0A0W8FW86"/>
<dbReference type="Pfam" id="PF13527">
    <property type="entry name" value="Acetyltransf_9"/>
    <property type="match status" value="1"/>
</dbReference>
<sequence>MTPKYRLIENYRGSKNYVNKYFQFISVIFPSISFSEWYEKGFWTDKYIPVSLLNDDRIVSSASIALMDIIINDNKYKAAQIGAVGTLPEYRNQGLSRQLMEHILDRYKEKVDFFFLYANDMVLNFYPKFGLRNVKENIFISESIPSREKSGVRKLNITKSEDYSLLLDLLQNRKPITKIFGAENYSFITMWHILNLYRENIFYLEEVNAIFVKKESGDTLHILEIFFTELFELEKALPKIIESDSIKQIKFYFPPDQLNYQFQKRVEEDTGLFILGNIDLVNKHFRFPTTAIT</sequence>
<dbReference type="EMBL" id="LNQE01000754">
    <property type="protein sequence ID" value="KUG25173.1"/>
    <property type="molecule type" value="Genomic_DNA"/>
</dbReference>
<dbReference type="Gene3D" id="3.40.630.30">
    <property type="match status" value="1"/>
</dbReference>
<dbReference type="CDD" id="cd04301">
    <property type="entry name" value="NAT_SF"/>
    <property type="match status" value="1"/>
</dbReference>
<protein>
    <submittedName>
        <fullName evidence="2">Acetyltransferase, gnat family, potentially associated with yqek</fullName>
    </submittedName>
</protein>
<evidence type="ECO:0000259" key="1">
    <source>
        <dbReference type="PROSITE" id="PS51186"/>
    </source>
</evidence>
<dbReference type="InterPro" id="IPR016181">
    <property type="entry name" value="Acyl_CoA_acyltransferase"/>
</dbReference>
<accession>A0A0W8FW86</accession>
<name>A0A0W8FW86_9ZZZZ</name>
<gene>
    <name evidence="2" type="ORF">ASZ90_005013</name>
</gene>
<dbReference type="SUPFAM" id="SSF55729">
    <property type="entry name" value="Acyl-CoA N-acyltransferases (Nat)"/>
    <property type="match status" value="1"/>
</dbReference>
<dbReference type="InterPro" id="IPR000182">
    <property type="entry name" value="GNAT_dom"/>
</dbReference>
<dbReference type="PROSITE" id="PS51186">
    <property type="entry name" value="GNAT"/>
    <property type="match status" value="1"/>
</dbReference>
<evidence type="ECO:0000313" key="2">
    <source>
        <dbReference type="EMBL" id="KUG25173.1"/>
    </source>
</evidence>
<proteinExistence type="predicted"/>
<comment type="caution">
    <text evidence="2">The sequence shown here is derived from an EMBL/GenBank/DDBJ whole genome shotgun (WGS) entry which is preliminary data.</text>
</comment>